<name>A0ABU7MXR5_9ACTN</name>
<accession>A0ABU7MXR5</accession>
<comment type="caution">
    <text evidence="2">The sequence shown here is derived from an EMBL/GenBank/DDBJ whole genome shotgun (WGS) entry which is preliminary data.</text>
</comment>
<gene>
    <name evidence="2" type="ORF">V1Y59_18300</name>
</gene>
<feature type="transmembrane region" description="Helical" evidence="1">
    <location>
        <begin position="67"/>
        <end position="93"/>
    </location>
</feature>
<evidence type="ECO:0000313" key="2">
    <source>
        <dbReference type="EMBL" id="MEE4025043.1"/>
    </source>
</evidence>
<keyword evidence="1" id="KW-0812">Transmembrane</keyword>
<feature type="transmembrane region" description="Helical" evidence="1">
    <location>
        <begin position="41"/>
        <end position="60"/>
    </location>
</feature>
<keyword evidence="1" id="KW-1133">Transmembrane helix</keyword>
<protein>
    <submittedName>
        <fullName evidence="2">Uncharacterized protein</fullName>
    </submittedName>
</protein>
<evidence type="ECO:0000313" key="3">
    <source>
        <dbReference type="Proteomes" id="UP001335729"/>
    </source>
</evidence>
<proteinExistence type="predicted"/>
<keyword evidence="1" id="KW-0472">Membrane</keyword>
<feature type="transmembrane region" description="Helical" evidence="1">
    <location>
        <begin position="18"/>
        <end position="35"/>
    </location>
</feature>
<dbReference type="RefSeq" id="WP_330506382.1">
    <property type="nucleotide sequence ID" value="NZ_JAZDUE010000016.1"/>
</dbReference>
<organism evidence="2 3">
    <name type="scientific">Gordonia prachuapensis</name>
    <dbReference type="NCBI Taxonomy" id="3115651"/>
    <lineage>
        <taxon>Bacteria</taxon>
        <taxon>Bacillati</taxon>
        <taxon>Actinomycetota</taxon>
        <taxon>Actinomycetes</taxon>
        <taxon>Mycobacteriales</taxon>
        <taxon>Gordoniaceae</taxon>
        <taxon>Gordonia</taxon>
    </lineage>
</organism>
<dbReference type="Proteomes" id="UP001335729">
    <property type="component" value="Unassembled WGS sequence"/>
</dbReference>
<reference evidence="2 3" key="1">
    <citation type="submission" date="2024-01" db="EMBL/GenBank/DDBJ databases">
        <title>Draft genome sequence of Gordonia sp. PKS22-38.</title>
        <authorList>
            <person name="Suphannarot A."/>
            <person name="Mingma R."/>
        </authorList>
    </citation>
    <scope>NUCLEOTIDE SEQUENCE [LARGE SCALE GENOMIC DNA]</scope>
    <source>
        <strain evidence="2 3">PKS22-38</strain>
    </source>
</reference>
<dbReference type="EMBL" id="JAZDUE010000016">
    <property type="protein sequence ID" value="MEE4025043.1"/>
    <property type="molecule type" value="Genomic_DNA"/>
</dbReference>
<sequence>MSHNSSASPAGRGQSDPLTRIVVVFTVLVVGWFGTLLLNSWLAVAAASLIIGWLAGVAAVRIKAPIALAVFIGVAAAGGAFRLLALLLMWVVVA</sequence>
<keyword evidence="3" id="KW-1185">Reference proteome</keyword>
<evidence type="ECO:0000256" key="1">
    <source>
        <dbReference type="SAM" id="Phobius"/>
    </source>
</evidence>